<dbReference type="PANTHER" id="PTHR31683:SF18">
    <property type="entry name" value="PECTATE LYASE 21-RELATED"/>
    <property type="match status" value="1"/>
</dbReference>
<comment type="subcellular location">
    <subcellularLocation>
        <location evidence="2">Secreted</location>
    </subcellularLocation>
</comment>
<comment type="similarity">
    <text evidence="2">Belongs to the polysaccharide lyase 1 family.</text>
</comment>
<dbReference type="GO" id="GO:0000272">
    <property type="term" value="P:polysaccharide catabolic process"/>
    <property type="evidence" value="ECO:0007669"/>
    <property type="project" value="UniProtKB-KW"/>
</dbReference>
<dbReference type="InterPro" id="IPR045032">
    <property type="entry name" value="PEL"/>
</dbReference>
<keyword evidence="2" id="KW-0624">Polysaccharide degradation</keyword>
<dbReference type="Gene3D" id="2.160.20.10">
    <property type="entry name" value="Single-stranded right-handed beta-helix, Pectin lyase-like"/>
    <property type="match status" value="1"/>
</dbReference>
<gene>
    <name evidence="4" type="ORF">C7T94_11690</name>
</gene>
<dbReference type="InterPro" id="IPR002022">
    <property type="entry name" value="Pec_lyase"/>
</dbReference>
<dbReference type="InterPro" id="IPR011050">
    <property type="entry name" value="Pectin_lyase_fold/virulence"/>
</dbReference>
<dbReference type="SUPFAM" id="SSF51126">
    <property type="entry name" value="Pectin lyase-like"/>
    <property type="match status" value="1"/>
</dbReference>
<dbReference type="EMBL" id="PYLS01000005">
    <property type="protein sequence ID" value="PST83819.1"/>
    <property type="molecule type" value="Genomic_DNA"/>
</dbReference>
<dbReference type="Pfam" id="PF00544">
    <property type="entry name" value="Pectate_lyase_4"/>
    <property type="match status" value="1"/>
</dbReference>
<dbReference type="SMART" id="SM00656">
    <property type="entry name" value="Amb_all"/>
    <property type="match status" value="1"/>
</dbReference>
<protein>
    <submittedName>
        <fullName evidence="4">Pectate lyase</fullName>
    </submittedName>
</protein>
<evidence type="ECO:0000256" key="1">
    <source>
        <dbReference type="ARBA" id="ARBA00023239"/>
    </source>
</evidence>
<dbReference type="GO" id="GO:0030570">
    <property type="term" value="F:pectate lyase activity"/>
    <property type="evidence" value="ECO:0007669"/>
    <property type="project" value="InterPro"/>
</dbReference>
<feature type="domain" description="Pectate lyase" evidence="3">
    <location>
        <begin position="168"/>
        <end position="379"/>
    </location>
</feature>
<dbReference type="GO" id="GO:0005576">
    <property type="term" value="C:extracellular region"/>
    <property type="evidence" value="ECO:0007669"/>
    <property type="project" value="UniProtKB-SubCell"/>
</dbReference>
<dbReference type="OrthoDB" id="9804661at2"/>
<name>A0A2T3HN11_9SPHI</name>
<keyword evidence="5" id="KW-1185">Reference proteome</keyword>
<reference evidence="4 5" key="1">
    <citation type="submission" date="2018-03" db="EMBL/GenBank/DDBJ databases">
        <authorList>
            <person name="Keele B.F."/>
        </authorList>
    </citation>
    <scope>NUCLEOTIDE SEQUENCE [LARGE SCALE GENOMIC DNA]</scope>
    <source>
        <strain evidence="4 5">YL28-9</strain>
    </source>
</reference>
<evidence type="ECO:0000313" key="5">
    <source>
        <dbReference type="Proteomes" id="UP000240912"/>
    </source>
</evidence>
<dbReference type="Proteomes" id="UP000240912">
    <property type="component" value="Unassembled WGS sequence"/>
</dbReference>
<keyword evidence="2" id="KW-0119">Carbohydrate metabolism</keyword>
<keyword evidence="2" id="KW-0964">Secreted</keyword>
<comment type="caution">
    <text evidence="4">The sequence shown here is derived from an EMBL/GenBank/DDBJ whole genome shotgun (WGS) entry which is preliminary data.</text>
</comment>
<dbReference type="AlphaFoldDB" id="A0A2T3HN11"/>
<dbReference type="InterPro" id="IPR012334">
    <property type="entry name" value="Pectin_lyas_fold"/>
</dbReference>
<keyword evidence="1 2" id="KW-0456">Lyase</keyword>
<accession>A0A2T3HN11</accession>
<dbReference type="PANTHER" id="PTHR31683">
    <property type="entry name" value="PECTATE LYASE 18-RELATED"/>
    <property type="match status" value="1"/>
</dbReference>
<evidence type="ECO:0000313" key="4">
    <source>
        <dbReference type="EMBL" id="PST83819.1"/>
    </source>
</evidence>
<evidence type="ECO:0000259" key="3">
    <source>
        <dbReference type="SMART" id="SM00656"/>
    </source>
</evidence>
<evidence type="ECO:0000256" key="2">
    <source>
        <dbReference type="RuleBase" id="RU361173"/>
    </source>
</evidence>
<proteinExistence type="inferred from homology"/>
<sequence length="444" mass="48767">MNALLVLAVLGTSSCEKQVTAPPVADPLVITNKKSIVSEPSGLLVIDQRYVTAEEGSAFKVRGLPERGDTPDDLDASSMRLFEDGREIGPAHALHSEIRRNGNGRFSHWQNELFFSASDNSDPRTNGRTYTYQLHREAPAQSPGILLPILSNAPLGYASVNGRTTGGAGGVVVTVSSLNELRNALESAQTLIVRVQGNISGRGFLNIKSNKTVLGLPGSVLDGVALLIYGANNIILQNLVIRNVVNYSNIMIKEDAHHVWVDHCDLSSDRDHGWDYYDGLLDIGKRADYISVSWNRMHDNHIPMLIGFDDRNTDDAGHLRVSVYNNYFYNVSERQPSVRFGTVHCFNNYHRNGSGYAIGVTMNALVRTDNNYFENQKEPLKTNYNARPGLISGAGTNIYRNSGQNRITTEESFWAPPYSYRDLLSSVAEVPALVTAAAGATLKL</sequence>
<organism evidence="4 5">
    <name type="scientific">Pedobacter yulinensis</name>
    <dbReference type="NCBI Taxonomy" id="2126353"/>
    <lineage>
        <taxon>Bacteria</taxon>
        <taxon>Pseudomonadati</taxon>
        <taxon>Bacteroidota</taxon>
        <taxon>Sphingobacteriia</taxon>
        <taxon>Sphingobacteriales</taxon>
        <taxon>Sphingobacteriaceae</taxon>
        <taxon>Pedobacter</taxon>
    </lineage>
</organism>